<feature type="transmembrane region" description="Helical" evidence="2">
    <location>
        <begin position="51"/>
        <end position="74"/>
    </location>
</feature>
<feature type="compositionally biased region" description="Basic and acidic residues" evidence="1">
    <location>
        <begin position="836"/>
        <end position="852"/>
    </location>
</feature>
<feature type="transmembrane region" description="Helical" evidence="2">
    <location>
        <begin position="235"/>
        <end position="253"/>
    </location>
</feature>
<dbReference type="Pfam" id="PF08487">
    <property type="entry name" value="VIT"/>
    <property type="match status" value="1"/>
</dbReference>
<feature type="transmembrane region" description="Helical" evidence="2">
    <location>
        <begin position="110"/>
        <end position="128"/>
    </location>
</feature>
<feature type="region of interest" description="Disordered" evidence="1">
    <location>
        <begin position="836"/>
        <end position="860"/>
    </location>
</feature>
<dbReference type="STRING" id="1618023.UH38_13470"/>
<evidence type="ECO:0000256" key="1">
    <source>
        <dbReference type="SAM" id="MobiDB-lite"/>
    </source>
</evidence>
<protein>
    <recommendedName>
        <fullName evidence="3">VIT domain-containing protein</fullName>
    </recommendedName>
</protein>
<proteinExistence type="predicted"/>
<dbReference type="Proteomes" id="UP000032452">
    <property type="component" value="Unassembled WGS sequence"/>
</dbReference>
<feature type="transmembrane region" description="Helical" evidence="2">
    <location>
        <begin position="149"/>
        <end position="176"/>
    </location>
</feature>
<keyword evidence="2" id="KW-0812">Transmembrane</keyword>
<dbReference type="InterPro" id="IPR013694">
    <property type="entry name" value="VIT"/>
</dbReference>
<organism evidence="4 5">
    <name type="scientific">Aliterella atlantica CENA595</name>
    <dbReference type="NCBI Taxonomy" id="1618023"/>
    <lineage>
        <taxon>Bacteria</taxon>
        <taxon>Bacillati</taxon>
        <taxon>Cyanobacteriota</taxon>
        <taxon>Cyanophyceae</taxon>
        <taxon>Chroococcidiopsidales</taxon>
        <taxon>Aliterellaceae</taxon>
        <taxon>Aliterella</taxon>
    </lineage>
</organism>
<keyword evidence="2" id="KW-1133">Transmembrane helix</keyword>
<dbReference type="RefSeq" id="WP_045055182.1">
    <property type="nucleotide sequence ID" value="NZ_CAWMDP010000056.1"/>
</dbReference>
<comment type="caution">
    <text evidence="4">The sequence shown here is derived from an EMBL/GenBank/DDBJ whole genome shotgun (WGS) entry which is preliminary data.</text>
</comment>
<evidence type="ECO:0000313" key="4">
    <source>
        <dbReference type="EMBL" id="KJH71290.1"/>
    </source>
</evidence>
<feature type="transmembrane region" description="Helical" evidence="2">
    <location>
        <begin position="869"/>
        <end position="886"/>
    </location>
</feature>
<evidence type="ECO:0000313" key="5">
    <source>
        <dbReference type="Proteomes" id="UP000032452"/>
    </source>
</evidence>
<dbReference type="InterPro" id="IPR014270">
    <property type="entry name" value="PEP-CTERM_IMP"/>
</dbReference>
<feature type="transmembrane region" description="Helical" evidence="2">
    <location>
        <begin position="188"/>
        <end position="215"/>
    </location>
</feature>
<dbReference type="PATRIC" id="fig|1618023.3.peg.4726"/>
<feature type="transmembrane region" description="Helical" evidence="2">
    <location>
        <begin position="12"/>
        <end position="39"/>
    </location>
</feature>
<gene>
    <name evidence="4" type="ORF">UH38_13470</name>
</gene>
<sequence length="897" mass="100758">METTSNRSPLFGLFFWLFNLTLLLIAYVGLLPFIGTGLIADALKGELPFDFLLFLIGLVGVPTTVTIISLNNSATSDKRSIPLTKLFYGVEVPMLAVCMLRFFWLRELTPSSILILTTGFICVGAYLHQLIYNKPTGKGAWIQLVCHSLMLAIALYVGLLALFYVLPISAAILYGISHTPIETTFMVLFYAIVLFPVPVILTAIATGPFGITSVYFQAWRQNLHDFGWRYGKNKAWGVTISVLLVWLFLLVVAQKQPQTEVFELLQKPNKTASDRALLVQQSEKIRQGLLNAYLAPYRYQDYGQENTNIRDLYRTVFHWEESAAQTLQDTYNILASPFLYNGRRTDRDTAAKLYAEFFDTPILRGEQKAIQKAVQSTFNRTEAKAGLLDVDEKKVWLAEQQIKVEPQGDWANVEVYEIYKNQTFEDQEIFYSFSLPQSAVITGVWLGNDSNRSNRFPFIVSTRGAAQQVYNAQVQRRVDPALLEQIGPNNYRLRAFPIPAGEGRELHLWMTYQTLQTKDGIALPQLSEKRNIYWTKDTKRLSNGKAIKSTQDSWFPIAIAANPIQPLQHQTNLNGYQITAKPLTSQDYHLPQNKHIAVVLDTSYSMAAHRKEANETFKQLKALSASNDFDLYQTSAPGIAATKVDDITKFDVEKVTFYGTMQPLYMLQQFEKLRGNTAYDAILLISDRGSYELGDDKAKPVALSAPLWIVHLGGVQSAYDDAIFETIQASGGGVATKVENALARFTTQSELKPAVISVDDGYAWFSQKTDVPADPKDEFNPFAARQLVNYLSQDRDLQKIANLDGIHKVAKAAQIVTPYSSMIVLVNDQQKKDLKAAEQKKDRFKREIEDKQPAPQMGNPLDVSAVPEPAEWMLILVVAIALGLIVKRKQTNADARG</sequence>
<evidence type="ECO:0000259" key="3">
    <source>
        <dbReference type="PROSITE" id="PS51468"/>
    </source>
</evidence>
<dbReference type="AlphaFoldDB" id="A0A0D8ZRE4"/>
<evidence type="ECO:0000256" key="2">
    <source>
        <dbReference type="SAM" id="Phobius"/>
    </source>
</evidence>
<dbReference type="PROSITE" id="PS51468">
    <property type="entry name" value="VIT"/>
    <property type="match status" value="1"/>
</dbReference>
<feature type="transmembrane region" description="Helical" evidence="2">
    <location>
        <begin position="86"/>
        <end position="104"/>
    </location>
</feature>
<reference evidence="4 5" key="1">
    <citation type="submission" date="2015-02" db="EMBL/GenBank/DDBJ databases">
        <title>Draft genome of a novel marine cyanobacterium (Chroococcales) isolated from South Atlantic Ocean.</title>
        <authorList>
            <person name="Rigonato J."/>
            <person name="Alvarenga D.O."/>
            <person name="Branco L.H."/>
            <person name="Varani A.M."/>
            <person name="Brandini F.P."/>
            <person name="Fiore M.F."/>
        </authorList>
    </citation>
    <scope>NUCLEOTIDE SEQUENCE [LARGE SCALE GENOMIC DNA]</scope>
    <source>
        <strain evidence="4 5">CENA595</strain>
    </source>
</reference>
<name>A0A0D8ZRE4_9CYAN</name>
<dbReference type="OrthoDB" id="7067067at2"/>
<feature type="domain" description="VIT" evidence="3">
    <location>
        <begin position="381"/>
        <end position="512"/>
    </location>
</feature>
<keyword evidence="5" id="KW-1185">Reference proteome</keyword>
<dbReference type="EMBL" id="JYON01000013">
    <property type="protein sequence ID" value="KJH71290.1"/>
    <property type="molecule type" value="Genomic_DNA"/>
</dbReference>
<keyword evidence="2" id="KW-0472">Membrane</keyword>
<accession>A0A0D8ZRE4</accession>
<dbReference type="NCBIfam" id="TIGR02921">
    <property type="entry name" value="PEP_integral"/>
    <property type="match status" value="1"/>
</dbReference>